<feature type="compositionally biased region" description="Basic and acidic residues" evidence="15">
    <location>
        <begin position="515"/>
        <end position="531"/>
    </location>
</feature>
<dbReference type="CDD" id="cd15866">
    <property type="entry name" value="R-SNARE_SEC22"/>
    <property type="match status" value="1"/>
</dbReference>
<evidence type="ECO:0000256" key="5">
    <source>
        <dbReference type="ARBA" id="ARBA00022692"/>
    </source>
</evidence>
<keyword evidence="9 16" id="KW-1133">Transmembrane helix</keyword>
<feature type="compositionally biased region" description="Acidic residues" evidence="15">
    <location>
        <begin position="852"/>
        <end position="872"/>
    </location>
</feature>
<feature type="compositionally biased region" description="Polar residues" evidence="15">
    <location>
        <begin position="606"/>
        <end position="616"/>
    </location>
</feature>
<dbReference type="InterPro" id="IPR011012">
    <property type="entry name" value="Longin-like_dom_sf"/>
</dbReference>
<feature type="region of interest" description="Disordered" evidence="15">
    <location>
        <begin position="274"/>
        <end position="340"/>
    </location>
</feature>
<dbReference type="FunFam" id="3.30.450.50:FF:000007">
    <property type="entry name" value="SNARE complex subunit SEC22"/>
    <property type="match status" value="1"/>
</dbReference>
<dbReference type="InterPro" id="IPR010908">
    <property type="entry name" value="Longin_dom"/>
</dbReference>
<evidence type="ECO:0000256" key="10">
    <source>
        <dbReference type="ARBA" id="ARBA00023034"/>
    </source>
</evidence>
<dbReference type="SUPFAM" id="SSF64356">
    <property type="entry name" value="SNARE-like"/>
    <property type="match status" value="1"/>
</dbReference>
<evidence type="ECO:0000256" key="8">
    <source>
        <dbReference type="ARBA" id="ARBA00022927"/>
    </source>
</evidence>
<keyword evidence="6" id="KW-0256">Endoplasmic reticulum</keyword>
<dbReference type="GO" id="GO:0006890">
    <property type="term" value="P:retrograde vesicle-mediated transport, Golgi to endoplasmic reticulum"/>
    <property type="evidence" value="ECO:0007669"/>
    <property type="project" value="InterPro"/>
</dbReference>
<reference evidence="19 20" key="1">
    <citation type="journal article" name="Sci. Rep.">
        <title>Telomere-to-telomere assembled and centromere annotated genomes of the two main subspecies of the button mushroom Agaricus bisporus reveal especially polymorphic chromosome ends.</title>
        <authorList>
            <person name="Sonnenberg A.S.M."/>
            <person name="Sedaghat-Telgerd N."/>
            <person name="Lavrijssen B."/>
            <person name="Ohm R.A."/>
            <person name="Hendrickx P.M."/>
            <person name="Scholtmeijer K."/>
            <person name="Baars J.J.P."/>
            <person name="van Peer A."/>
        </authorList>
    </citation>
    <scope>NUCLEOTIDE SEQUENCE [LARGE SCALE GENOMIC DNA]</scope>
    <source>
        <strain evidence="19 20">H119_p4</strain>
    </source>
</reference>
<accession>A0A8H7F3S2</accession>
<dbReference type="PROSITE" id="PS50892">
    <property type="entry name" value="V_SNARE"/>
    <property type="match status" value="1"/>
</dbReference>
<dbReference type="InterPro" id="IPR044565">
    <property type="entry name" value="Sec22"/>
</dbReference>
<feature type="compositionally biased region" description="Pro residues" evidence="15">
    <location>
        <begin position="303"/>
        <end position="312"/>
    </location>
</feature>
<feature type="compositionally biased region" description="Basic and acidic residues" evidence="15">
    <location>
        <begin position="406"/>
        <end position="445"/>
    </location>
</feature>
<feature type="region of interest" description="Disordered" evidence="15">
    <location>
        <begin position="842"/>
        <end position="921"/>
    </location>
</feature>
<dbReference type="Pfam" id="PF00957">
    <property type="entry name" value="Synaptobrevin"/>
    <property type="match status" value="1"/>
</dbReference>
<dbReference type="SMART" id="SM01270">
    <property type="entry name" value="Longin"/>
    <property type="match status" value="1"/>
</dbReference>
<feature type="region of interest" description="Disordered" evidence="15">
    <location>
        <begin position="406"/>
        <end position="728"/>
    </location>
</feature>
<organism evidence="19 20">
    <name type="scientific">Agaricus bisporus var. burnettii</name>
    <dbReference type="NCBI Taxonomy" id="192524"/>
    <lineage>
        <taxon>Eukaryota</taxon>
        <taxon>Fungi</taxon>
        <taxon>Dikarya</taxon>
        <taxon>Basidiomycota</taxon>
        <taxon>Agaricomycotina</taxon>
        <taxon>Agaricomycetes</taxon>
        <taxon>Agaricomycetidae</taxon>
        <taxon>Agaricales</taxon>
        <taxon>Agaricineae</taxon>
        <taxon>Agaricaceae</taxon>
        <taxon>Agaricus</taxon>
    </lineage>
</organism>
<dbReference type="Proteomes" id="UP000629468">
    <property type="component" value="Unassembled WGS sequence"/>
</dbReference>
<feature type="domain" description="V-SNARE coiled-coil homology" evidence="18">
    <location>
        <begin position="137"/>
        <end position="197"/>
    </location>
</feature>
<comment type="similarity">
    <text evidence="3">Belongs to the synaptobrevin family.</text>
</comment>
<evidence type="ECO:0000256" key="7">
    <source>
        <dbReference type="ARBA" id="ARBA00022892"/>
    </source>
</evidence>
<feature type="compositionally biased region" description="Low complexity" evidence="15">
    <location>
        <begin position="955"/>
        <end position="967"/>
    </location>
</feature>
<dbReference type="GO" id="GO:0006888">
    <property type="term" value="P:endoplasmic reticulum to Golgi vesicle-mediated transport"/>
    <property type="evidence" value="ECO:0007669"/>
    <property type="project" value="InterPro"/>
</dbReference>
<evidence type="ECO:0000256" key="2">
    <source>
        <dbReference type="ARBA" id="ARBA00004409"/>
    </source>
</evidence>
<sequence>MVRSTIIVRASDALPLAASVDDEQTEHALQEHKQQAKLLFRRMTPNVEPRCSIESGSYTLHYLISENVVFLTIADKSYPRKLAFSFLDELSKEFATSYGAKVESVRKPYAFVGFDTFMNKTARLYQDTRTANAAASGLDKLNDELHDVTRIMTKNMEELLLRGDSLDKMSHLSTSLRSESEKYRKAARNINFQAMLRQYAPLLSARIYALIIISTYFSLSLTVVSMWSSGRQPRVSRLSFSPSSISIVAHRIELTAQINFVFSIDNFCEQSDAYSPQPQAYSPHPPTHQAYSPQPPIQRAYSPQPPGFPPQQAPAFPQSSPPGGQIVPGSVTYTTSTGPDGRTTYNIYRAVPASYQTPNGVVTGVQWIPAETSNVAPTNAQPVSPELAATWSRNYLGKEDKLKEWQREEDKRRKQEEKESAKRLRGQQEFRDDDRAREYERERRKSFSAGAQGTPFPVGATSRPSSRPSSPYTTYADPTMGGAPLYGGRGSSGGVYGRERRRSNAAGIVDSLGRQMDDMDLNRPKERERKVSGVTGRPRKYSTHAGEERPEIYASPYMRQGDAGTYGDFGKYSPNAPNAGPSLGESPFIPPYPPGPAASLGKYSPNPHQRNLSSEQPFIPPGPYGYPTSTRGNDLNARSSSPYGNSGGAQSQGYPRGHIMEGPGQPTRTSRAPSPSLGARPGSSPYNQNYAFNEPPVGRSRSRPASPRMDGGFSHVPGGSPEQLPPPEGFSRPIDRRLEFAAFDTMKIQNMEEFILTTHLPRIPFVLQSHDVDMRDWQRLMNDLSLAWNGRLPIPHDGRNRQPPRRTTVVADMLDLWNTSFFLPRGVEIILYKGRERRSGPKVGFIDQSLPDGDDDESDQSESEDEDDESEFEGYLARNAGTYGRPQDYDPVIIAKRRRENREARRKQRKDKEAKRKARAREREKVYALYMSSIPVSGAVRPTGMPGGFPSTLPTASSAYASSAGTYGRRGGY</sequence>
<evidence type="ECO:0000256" key="3">
    <source>
        <dbReference type="ARBA" id="ARBA00008025"/>
    </source>
</evidence>
<evidence type="ECO:0000256" key="9">
    <source>
        <dbReference type="ARBA" id="ARBA00022989"/>
    </source>
</evidence>
<evidence type="ECO:0000256" key="12">
    <source>
        <dbReference type="ARBA" id="ARBA00023136"/>
    </source>
</evidence>
<dbReference type="GO" id="GO:0005484">
    <property type="term" value="F:SNAP receptor activity"/>
    <property type="evidence" value="ECO:0007669"/>
    <property type="project" value="InterPro"/>
</dbReference>
<dbReference type="Gene3D" id="3.30.450.50">
    <property type="entry name" value="Longin domain"/>
    <property type="match status" value="1"/>
</dbReference>
<feature type="compositionally biased region" description="Polar residues" evidence="15">
    <location>
        <begin position="627"/>
        <end position="653"/>
    </location>
</feature>
<evidence type="ECO:0000256" key="1">
    <source>
        <dbReference type="ARBA" id="ARBA00004163"/>
    </source>
</evidence>
<keyword evidence="10" id="KW-0333">Golgi apparatus</keyword>
<evidence type="ECO:0000256" key="4">
    <source>
        <dbReference type="ARBA" id="ARBA00022448"/>
    </source>
</evidence>
<keyword evidence="4" id="KW-0813">Transport</keyword>
<evidence type="ECO:0000313" key="19">
    <source>
        <dbReference type="EMBL" id="KAF7776316.1"/>
    </source>
</evidence>
<feature type="transmembrane region" description="Helical" evidence="16">
    <location>
        <begin position="207"/>
        <end position="227"/>
    </location>
</feature>
<dbReference type="EMBL" id="JABXXO010000006">
    <property type="protein sequence ID" value="KAF7776316.1"/>
    <property type="molecule type" value="Genomic_DNA"/>
</dbReference>
<feature type="compositionally biased region" description="Basic residues" evidence="15">
    <location>
        <begin position="895"/>
        <end position="920"/>
    </location>
</feature>
<protein>
    <recommendedName>
        <fullName evidence="13">Protein transport protein SEC22</fullName>
    </recommendedName>
</protein>
<dbReference type="PANTHER" id="PTHR45837">
    <property type="entry name" value="VESICLE-TRAFFICKING PROTEIN SEC22B"/>
    <property type="match status" value="1"/>
</dbReference>
<name>A0A8H7F3S2_AGABI</name>
<feature type="compositionally biased region" description="Polar residues" evidence="15">
    <location>
        <begin position="331"/>
        <end position="340"/>
    </location>
</feature>
<evidence type="ECO:0000256" key="6">
    <source>
        <dbReference type="ARBA" id="ARBA00022824"/>
    </source>
</evidence>
<dbReference type="GO" id="GO:0015031">
    <property type="term" value="P:protein transport"/>
    <property type="evidence" value="ECO:0007669"/>
    <property type="project" value="UniProtKB-KW"/>
</dbReference>
<dbReference type="GO" id="GO:0000139">
    <property type="term" value="C:Golgi membrane"/>
    <property type="evidence" value="ECO:0007669"/>
    <property type="project" value="UniProtKB-SubCell"/>
</dbReference>
<evidence type="ECO:0000259" key="17">
    <source>
        <dbReference type="PROSITE" id="PS50859"/>
    </source>
</evidence>
<keyword evidence="5 16" id="KW-0812">Transmembrane</keyword>
<evidence type="ECO:0000256" key="15">
    <source>
        <dbReference type="SAM" id="MobiDB-lite"/>
    </source>
</evidence>
<keyword evidence="8" id="KW-0653">Protein transport</keyword>
<dbReference type="GO" id="GO:0005789">
    <property type="term" value="C:endoplasmic reticulum membrane"/>
    <property type="evidence" value="ECO:0007669"/>
    <property type="project" value="UniProtKB-SubCell"/>
</dbReference>
<evidence type="ECO:0000313" key="20">
    <source>
        <dbReference type="Proteomes" id="UP000629468"/>
    </source>
</evidence>
<evidence type="ECO:0000256" key="16">
    <source>
        <dbReference type="SAM" id="Phobius"/>
    </source>
</evidence>
<feature type="compositionally biased region" description="Low complexity" evidence="15">
    <location>
        <begin position="461"/>
        <end position="475"/>
    </location>
</feature>
<feature type="compositionally biased region" description="Gly residues" evidence="15">
    <location>
        <begin position="484"/>
        <end position="496"/>
    </location>
</feature>
<dbReference type="Gene3D" id="1.20.5.110">
    <property type="match status" value="1"/>
</dbReference>
<evidence type="ECO:0000256" key="14">
    <source>
        <dbReference type="PROSITE-ProRule" id="PRU00290"/>
    </source>
</evidence>
<keyword evidence="12 16" id="KW-0472">Membrane</keyword>
<evidence type="ECO:0000256" key="11">
    <source>
        <dbReference type="ARBA" id="ARBA00023054"/>
    </source>
</evidence>
<dbReference type="CDD" id="cd14824">
    <property type="entry name" value="Longin"/>
    <property type="match status" value="1"/>
</dbReference>
<proteinExistence type="inferred from homology"/>
<comment type="caution">
    <text evidence="19">The sequence shown here is derived from an EMBL/GenBank/DDBJ whole genome shotgun (WGS) entry which is preliminary data.</text>
</comment>
<gene>
    <name evidence="19" type="ORF">Agabi119p4_4709</name>
</gene>
<evidence type="ECO:0000259" key="18">
    <source>
        <dbReference type="PROSITE" id="PS50892"/>
    </source>
</evidence>
<feature type="region of interest" description="Disordered" evidence="15">
    <location>
        <begin position="954"/>
        <end position="973"/>
    </location>
</feature>
<keyword evidence="11 14" id="KW-0175">Coiled coil</keyword>
<dbReference type="PROSITE" id="PS50859">
    <property type="entry name" value="LONGIN"/>
    <property type="match status" value="1"/>
</dbReference>
<feature type="domain" description="Longin" evidence="17">
    <location>
        <begin position="6"/>
        <end position="118"/>
    </location>
</feature>
<comment type="subcellular location">
    <subcellularLocation>
        <location evidence="1">Endoplasmic reticulum membrane</location>
        <topology evidence="1">Single-pass type IV membrane protein</topology>
    </subcellularLocation>
    <subcellularLocation>
        <location evidence="2">Golgi apparatus membrane</location>
        <topology evidence="2">Single-pass type IV membrane protein</topology>
    </subcellularLocation>
</comment>
<dbReference type="SUPFAM" id="SSF58038">
    <property type="entry name" value="SNARE fusion complex"/>
    <property type="match status" value="1"/>
</dbReference>
<keyword evidence="7" id="KW-0931">ER-Golgi transport</keyword>
<feature type="compositionally biased region" description="Low complexity" evidence="15">
    <location>
        <begin position="313"/>
        <end position="325"/>
    </location>
</feature>
<dbReference type="InterPro" id="IPR042855">
    <property type="entry name" value="V_SNARE_CC"/>
</dbReference>
<dbReference type="AlphaFoldDB" id="A0A8H7F3S2"/>
<evidence type="ECO:0000256" key="13">
    <source>
        <dbReference type="ARBA" id="ARBA00024249"/>
    </source>
</evidence>
<dbReference type="Pfam" id="PF13774">
    <property type="entry name" value="Longin"/>
    <property type="match status" value="1"/>
</dbReference>